<evidence type="ECO:0000256" key="10">
    <source>
        <dbReference type="SAM" id="MobiDB-lite"/>
    </source>
</evidence>
<dbReference type="PANTHER" id="PTHR43321">
    <property type="entry name" value="GLUTAMATE DECARBOXYLASE"/>
    <property type="match status" value="1"/>
</dbReference>
<name>A0A8S2DZD3_9BILA</name>
<evidence type="ECO:0000256" key="7">
    <source>
        <dbReference type="PIRSR" id="PIRSR602129-50"/>
    </source>
</evidence>
<evidence type="ECO:0000313" key="11">
    <source>
        <dbReference type="EMBL" id="CAF1074962.1"/>
    </source>
</evidence>
<dbReference type="Gene3D" id="4.10.280.50">
    <property type="match status" value="1"/>
</dbReference>
<accession>A0A8S2DZD3</accession>
<comment type="caution">
    <text evidence="11">The sequence shown here is derived from an EMBL/GenBank/DDBJ whole genome shotgun (WGS) entry which is preliminary data.</text>
</comment>
<dbReference type="EMBL" id="CAJOBA010008888">
    <property type="protein sequence ID" value="CAF3838844.1"/>
    <property type="molecule type" value="Genomic_DNA"/>
</dbReference>
<dbReference type="Gene3D" id="3.90.1150.160">
    <property type="match status" value="1"/>
</dbReference>
<keyword evidence="9" id="KW-0210">Decarboxylase</keyword>
<evidence type="ECO:0000256" key="6">
    <source>
        <dbReference type="ARBA" id="ARBA00048868"/>
    </source>
</evidence>
<dbReference type="FunFam" id="3.40.640.10:FF:000017">
    <property type="entry name" value="Glutamate decarboxylase"/>
    <property type="match status" value="1"/>
</dbReference>
<reference evidence="11" key="1">
    <citation type="submission" date="2021-02" db="EMBL/GenBank/DDBJ databases">
        <authorList>
            <person name="Nowell W R."/>
        </authorList>
    </citation>
    <scope>NUCLEOTIDE SEQUENCE</scope>
</reference>
<sequence length="528" mass="58854">MSLSSHVSDQSAKATIGHLARFVEVSHDTPKHKMPERTMTGQAAASIIRSELRLDGNPNLNLASFVTTEVDRECLDLMIENLNKNLADTSQYGHSSEIQDRCVNILADLFHAPPNNEGGAVGTATIGSSEAIMLGGLALKWRWRAQQAARQGKKPEEITTRCNLIFSAAVHVSVLKLCRYFDIDARIIPLEHNRYTLDIDQAISQCDENSCGVVAILGTTLTGEFEDIKRLNNALLKLKAKKGLDIPIHVDGASGAMVAPFVFPDVEWDFRLEQVRSINTSGHKYGLVLPGLGWIIWRRKEDLPEDLIFHVNYLGVDEATFNLNFSRSAANIIGQYYQFLCLGVEGYTRIMQLAVDNAKYLAESLTSMSEGLLIVHSQNDKPSLPMIAFSLNPAKSLKFNETTFVHWLRERGWIVPVYTLAANASDITVCRIVVRENFTRNIASMLLEDIRLVLVALADHHGHQDLVASLKAARDDQHQHRRSKQHAERVAQMIQSNQEVGGNHGDVKKADKTGKEKKDKHRTVHTIC</sequence>
<feature type="compositionally biased region" description="Basic and acidic residues" evidence="10">
    <location>
        <begin position="505"/>
        <end position="517"/>
    </location>
</feature>
<evidence type="ECO:0000313" key="13">
    <source>
        <dbReference type="Proteomes" id="UP000677228"/>
    </source>
</evidence>
<dbReference type="GO" id="GO:0004351">
    <property type="term" value="F:glutamate decarboxylase activity"/>
    <property type="evidence" value="ECO:0007669"/>
    <property type="project" value="UniProtKB-EC"/>
</dbReference>
<keyword evidence="5 8" id="KW-0456">Lyase</keyword>
<organism evidence="11 13">
    <name type="scientific">Didymodactylos carnosus</name>
    <dbReference type="NCBI Taxonomy" id="1234261"/>
    <lineage>
        <taxon>Eukaryota</taxon>
        <taxon>Metazoa</taxon>
        <taxon>Spiralia</taxon>
        <taxon>Gnathifera</taxon>
        <taxon>Rotifera</taxon>
        <taxon>Eurotatoria</taxon>
        <taxon>Bdelloidea</taxon>
        <taxon>Philodinida</taxon>
        <taxon>Philodinidae</taxon>
        <taxon>Didymodactylos</taxon>
    </lineage>
</organism>
<dbReference type="InterPro" id="IPR002129">
    <property type="entry name" value="PyrdxlP-dep_de-COase"/>
</dbReference>
<dbReference type="Proteomes" id="UP000677228">
    <property type="component" value="Unassembled WGS sequence"/>
</dbReference>
<protein>
    <recommendedName>
        <fullName evidence="3 9">Glutamate decarboxylase</fullName>
        <ecNumber evidence="3 9">4.1.1.15</ecNumber>
    </recommendedName>
</protein>
<feature type="modified residue" description="N6-(pyridoxal phosphate)lysine" evidence="7">
    <location>
        <position position="284"/>
    </location>
</feature>
<comment type="cofactor">
    <cofactor evidence="1 7 8">
        <name>pyridoxal 5'-phosphate</name>
        <dbReference type="ChEBI" id="CHEBI:597326"/>
    </cofactor>
</comment>
<evidence type="ECO:0000256" key="2">
    <source>
        <dbReference type="ARBA" id="ARBA00009533"/>
    </source>
</evidence>
<comment type="catalytic activity">
    <reaction evidence="6 9">
        <text>L-glutamate + H(+) = 4-aminobutanoate + CO2</text>
        <dbReference type="Rhea" id="RHEA:17785"/>
        <dbReference type="ChEBI" id="CHEBI:15378"/>
        <dbReference type="ChEBI" id="CHEBI:16526"/>
        <dbReference type="ChEBI" id="CHEBI:29985"/>
        <dbReference type="ChEBI" id="CHEBI:59888"/>
        <dbReference type="EC" id="4.1.1.15"/>
    </reaction>
</comment>
<dbReference type="InterPro" id="IPR015421">
    <property type="entry name" value="PyrdxlP-dep_Trfase_major"/>
</dbReference>
<evidence type="ECO:0000256" key="9">
    <source>
        <dbReference type="RuleBase" id="RU361171"/>
    </source>
</evidence>
<dbReference type="EC" id="4.1.1.15" evidence="3 9"/>
<dbReference type="Pfam" id="PF00282">
    <property type="entry name" value="Pyridoxal_deC"/>
    <property type="match status" value="1"/>
</dbReference>
<dbReference type="EMBL" id="CAJNOK010008871">
    <property type="protein sequence ID" value="CAF1074962.1"/>
    <property type="molecule type" value="Genomic_DNA"/>
</dbReference>
<evidence type="ECO:0000313" key="12">
    <source>
        <dbReference type="EMBL" id="CAF3838844.1"/>
    </source>
</evidence>
<evidence type="ECO:0000256" key="3">
    <source>
        <dbReference type="ARBA" id="ARBA00012421"/>
    </source>
</evidence>
<dbReference type="SUPFAM" id="SSF53383">
    <property type="entry name" value="PLP-dependent transferases"/>
    <property type="match status" value="1"/>
</dbReference>
<dbReference type="PANTHER" id="PTHR43321:SF3">
    <property type="entry name" value="GLUTAMATE DECARBOXYLASE"/>
    <property type="match status" value="1"/>
</dbReference>
<dbReference type="Proteomes" id="UP000682733">
    <property type="component" value="Unassembled WGS sequence"/>
</dbReference>
<keyword evidence="4 7" id="KW-0663">Pyridoxal phosphate</keyword>
<feature type="region of interest" description="Disordered" evidence="10">
    <location>
        <begin position="495"/>
        <end position="528"/>
    </location>
</feature>
<dbReference type="InterPro" id="IPR015424">
    <property type="entry name" value="PyrdxlP-dep_Trfase"/>
</dbReference>
<dbReference type="NCBIfam" id="TIGR01788">
    <property type="entry name" value="Glu-decarb-GAD"/>
    <property type="match status" value="1"/>
</dbReference>
<dbReference type="GO" id="GO:0030170">
    <property type="term" value="F:pyridoxal phosphate binding"/>
    <property type="evidence" value="ECO:0007669"/>
    <property type="project" value="InterPro"/>
</dbReference>
<evidence type="ECO:0000256" key="1">
    <source>
        <dbReference type="ARBA" id="ARBA00001933"/>
    </source>
</evidence>
<dbReference type="GO" id="GO:0006538">
    <property type="term" value="P:L-glutamate catabolic process"/>
    <property type="evidence" value="ECO:0007669"/>
    <property type="project" value="TreeGrafter"/>
</dbReference>
<dbReference type="InterPro" id="IPR010107">
    <property type="entry name" value="Glutamate_decarboxylase"/>
</dbReference>
<dbReference type="AlphaFoldDB" id="A0A8S2DZD3"/>
<feature type="compositionally biased region" description="Basic residues" evidence="10">
    <location>
        <begin position="518"/>
        <end position="528"/>
    </location>
</feature>
<comment type="similarity">
    <text evidence="2 8">Belongs to the group II decarboxylase family.</text>
</comment>
<evidence type="ECO:0000256" key="5">
    <source>
        <dbReference type="ARBA" id="ARBA00023239"/>
    </source>
</evidence>
<dbReference type="Gene3D" id="3.40.640.10">
    <property type="entry name" value="Type I PLP-dependent aspartate aminotransferase-like (Major domain)"/>
    <property type="match status" value="1"/>
</dbReference>
<gene>
    <name evidence="11" type="ORF">OVA965_LOCUS18081</name>
    <name evidence="12" type="ORF">TMI583_LOCUS18093</name>
</gene>
<dbReference type="GO" id="GO:0005829">
    <property type="term" value="C:cytosol"/>
    <property type="evidence" value="ECO:0007669"/>
    <property type="project" value="TreeGrafter"/>
</dbReference>
<evidence type="ECO:0000256" key="4">
    <source>
        <dbReference type="ARBA" id="ARBA00022898"/>
    </source>
</evidence>
<evidence type="ECO:0000256" key="8">
    <source>
        <dbReference type="RuleBase" id="RU000382"/>
    </source>
</evidence>
<proteinExistence type="inferred from homology"/>